<dbReference type="GO" id="GO:0005737">
    <property type="term" value="C:cytoplasm"/>
    <property type="evidence" value="ECO:0007669"/>
    <property type="project" value="UniProtKB-SubCell"/>
</dbReference>
<keyword evidence="4" id="KW-0221">Differentiation</keyword>
<proteinExistence type="predicted"/>
<dbReference type="SUPFAM" id="SSF63748">
    <property type="entry name" value="Tudor/PWWP/MBT"/>
    <property type="match status" value="1"/>
</dbReference>
<dbReference type="PANTHER" id="PTHR22948">
    <property type="entry name" value="TUDOR DOMAIN CONTAINING PROTEIN"/>
    <property type="match status" value="1"/>
</dbReference>
<dbReference type="Pfam" id="PF12872">
    <property type="entry name" value="OST-HTH"/>
    <property type="match status" value="1"/>
</dbReference>
<evidence type="ECO:0000256" key="5">
    <source>
        <dbReference type="SAM" id="MobiDB-lite"/>
    </source>
</evidence>
<protein>
    <recommendedName>
        <fullName evidence="8">HTH OST-type domain-containing protein</fullName>
    </recommendedName>
</protein>
<dbReference type="STRING" id="30069.A0A182XZU3"/>
<dbReference type="AlphaFoldDB" id="A0A182XZU3"/>
<feature type="compositionally biased region" description="Polar residues" evidence="5">
    <location>
        <begin position="166"/>
        <end position="179"/>
    </location>
</feature>
<feature type="region of interest" description="Disordered" evidence="5">
    <location>
        <begin position="161"/>
        <end position="180"/>
    </location>
</feature>
<reference evidence="6" key="2">
    <citation type="submission" date="2020-05" db="UniProtKB">
        <authorList>
            <consortium name="EnsemblMetazoa"/>
        </authorList>
    </citation>
    <scope>IDENTIFICATION</scope>
    <source>
        <strain evidence="6">Indian</strain>
    </source>
</reference>
<dbReference type="Gene3D" id="2.30.30.140">
    <property type="match status" value="1"/>
</dbReference>
<dbReference type="VEuPathDB" id="VectorBase:ASTEI01729"/>
<dbReference type="PANTHER" id="PTHR22948:SF76">
    <property type="entry name" value="FI20010P1-RELATED"/>
    <property type="match status" value="1"/>
</dbReference>
<sequence length="443" mass="50304">MDELKTIIRALAISNAANGITVAQLNKDFKNLEGYAIPYTKYGFQSLDGMLRTMTDAIQVTGYGPTAVMQPLSNAKSQHVREMVKKNKPVRKKPSANHYHHASQANHRNHFYHDQYSSHLTSDEYDSNEFDDEIPYSKTFVTTNRTNDKEEKQQQYYNRHGDEHQNTNGGVYNSPTSFNDTHEERHKKREEILAKLQKQISARATNNVTVPDSTKPTKEPMNESFNSSKSEFMVPVDAMTRKEQIVDALPGKLLPGTTVKVVVTSVRDPKRIHVHLLEHTDKLTRLAPHIDNIYSTKATGYEWLIPDELVRVGMYCAAKYHNRWYRAQVMGPVNFQRVLLSYIDYGYLRYAPLAEVRFLTKELSAIPCQSVRVALKHVTSAAETWSPECCEQLANMVHRKVFDMSVVNVDGVANVLDVILIDPDGGSLNEQLAARCDIAWSAD</sequence>
<keyword evidence="3" id="KW-0677">Repeat</keyword>
<dbReference type="EnsemblMetazoa" id="ASTEI01729-RA">
    <property type="protein sequence ID" value="ASTEI01729-PA"/>
    <property type="gene ID" value="ASTEI01729"/>
</dbReference>
<dbReference type="InterPro" id="IPR041966">
    <property type="entry name" value="LOTUS-like"/>
</dbReference>
<name>A0A182XZU3_ANOST</name>
<dbReference type="PROSITE" id="PS51644">
    <property type="entry name" value="HTH_OST"/>
    <property type="match status" value="1"/>
</dbReference>
<dbReference type="InterPro" id="IPR050621">
    <property type="entry name" value="Tudor_domain_containing"/>
</dbReference>
<dbReference type="GO" id="GO:0030154">
    <property type="term" value="P:cell differentiation"/>
    <property type="evidence" value="ECO:0007669"/>
    <property type="project" value="UniProtKB-ARBA"/>
</dbReference>
<keyword evidence="2" id="KW-0963">Cytoplasm</keyword>
<keyword evidence="7" id="KW-1185">Reference proteome</keyword>
<dbReference type="SMART" id="SM00333">
    <property type="entry name" value="TUDOR"/>
    <property type="match status" value="1"/>
</dbReference>
<dbReference type="GO" id="GO:0007283">
    <property type="term" value="P:spermatogenesis"/>
    <property type="evidence" value="ECO:0007669"/>
    <property type="project" value="UniProtKB-KW"/>
</dbReference>
<dbReference type="VEuPathDB" id="VectorBase:ASTE006354"/>
<dbReference type="InterPro" id="IPR002999">
    <property type="entry name" value="Tudor"/>
</dbReference>
<dbReference type="VEuPathDB" id="VectorBase:ASTEI20_037498"/>
<dbReference type="PROSITE" id="PS50304">
    <property type="entry name" value="TUDOR"/>
    <property type="match status" value="1"/>
</dbReference>
<dbReference type="InterPro" id="IPR025605">
    <property type="entry name" value="OST-HTH/LOTUS_dom"/>
</dbReference>
<dbReference type="Pfam" id="PF00567">
    <property type="entry name" value="TUDOR"/>
    <property type="match status" value="1"/>
</dbReference>
<evidence type="ECO:0000313" key="7">
    <source>
        <dbReference type="Proteomes" id="UP000076408"/>
    </source>
</evidence>
<evidence type="ECO:0008006" key="8">
    <source>
        <dbReference type="Google" id="ProtNLM"/>
    </source>
</evidence>
<dbReference type="Gene3D" id="2.40.50.90">
    <property type="match status" value="1"/>
</dbReference>
<evidence type="ECO:0000256" key="2">
    <source>
        <dbReference type="ARBA" id="ARBA00022490"/>
    </source>
</evidence>
<evidence type="ECO:0000256" key="4">
    <source>
        <dbReference type="ARBA" id="ARBA00022871"/>
    </source>
</evidence>
<evidence type="ECO:0000256" key="1">
    <source>
        <dbReference type="ARBA" id="ARBA00004496"/>
    </source>
</evidence>
<feature type="region of interest" description="Disordered" evidence="5">
    <location>
        <begin position="87"/>
        <end position="110"/>
    </location>
</feature>
<dbReference type="CDD" id="cd09972">
    <property type="entry name" value="LOTUS_TDRD_OSKAR"/>
    <property type="match status" value="1"/>
</dbReference>
<reference evidence="7" key="1">
    <citation type="journal article" date="2014" name="Genome Biol.">
        <title>Genome analysis of a major urban malaria vector mosquito, Anopheles stephensi.</title>
        <authorList>
            <person name="Jiang X."/>
            <person name="Peery A."/>
            <person name="Hall A.B."/>
            <person name="Sharma A."/>
            <person name="Chen X.G."/>
            <person name="Waterhouse R.M."/>
            <person name="Komissarov A."/>
            <person name="Riehle M.M."/>
            <person name="Shouche Y."/>
            <person name="Sharakhova M.V."/>
            <person name="Lawson D."/>
            <person name="Pakpour N."/>
            <person name="Arensburger P."/>
            <person name="Davidson V.L."/>
            <person name="Eiglmeier K."/>
            <person name="Emrich S."/>
            <person name="George P."/>
            <person name="Kennedy R.C."/>
            <person name="Mane S.P."/>
            <person name="Maslen G."/>
            <person name="Oringanje C."/>
            <person name="Qi Y."/>
            <person name="Settlage R."/>
            <person name="Tojo M."/>
            <person name="Tubio J.M."/>
            <person name="Unger M.F."/>
            <person name="Wang B."/>
            <person name="Vernick K.D."/>
            <person name="Ribeiro J.M."/>
            <person name="James A.A."/>
            <person name="Michel K."/>
            <person name="Riehle M.A."/>
            <person name="Luckhart S."/>
            <person name="Sharakhov I.V."/>
            <person name="Tu Z."/>
        </authorList>
    </citation>
    <scope>NUCLEOTIDE SEQUENCE [LARGE SCALE GENOMIC DNA]</scope>
    <source>
        <strain evidence="7">Indian</strain>
    </source>
</reference>
<evidence type="ECO:0000313" key="6">
    <source>
        <dbReference type="EnsemblMetazoa" id="ASTEI01729-PA"/>
    </source>
</evidence>
<keyword evidence="4" id="KW-0744">Spermatogenesis</keyword>
<comment type="subcellular location">
    <subcellularLocation>
        <location evidence="1">Cytoplasm</location>
    </subcellularLocation>
</comment>
<accession>A0A182XZU3</accession>
<dbReference type="Gene3D" id="3.30.420.610">
    <property type="entry name" value="LOTUS domain-like"/>
    <property type="match status" value="1"/>
</dbReference>
<organism evidence="6 7">
    <name type="scientific">Anopheles stephensi</name>
    <name type="common">Indo-Pakistan malaria mosquito</name>
    <dbReference type="NCBI Taxonomy" id="30069"/>
    <lineage>
        <taxon>Eukaryota</taxon>
        <taxon>Metazoa</taxon>
        <taxon>Ecdysozoa</taxon>
        <taxon>Arthropoda</taxon>
        <taxon>Hexapoda</taxon>
        <taxon>Insecta</taxon>
        <taxon>Pterygota</taxon>
        <taxon>Neoptera</taxon>
        <taxon>Endopterygota</taxon>
        <taxon>Diptera</taxon>
        <taxon>Nematocera</taxon>
        <taxon>Culicoidea</taxon>
        <taxon>Culicidae</taxon>
        <taxon>Anophelinae</taxon>
        <taxon>Anopheles</taxon>
    </lineage>
</organism>
<feature type="compositionally biased region" description="Basic residues" evidence="5">
    <location>
        <begin position="87"/>
        <end position="101"/>
    </location>
</feature>
<evidence type="ECO:0000256" key="3">
    <source>
        <dbReference type="ARBA" id="ARBA00022737"/>
    </source>
</evidence>
<dbReference type="OMA" id="LAFITQW"/>
<dbReference type="InterPro" id="IPR035437">
    <property type="entry name" value="SNase_OB-fold_sf"/>
</dbReference>
<dbReference type="Proteomes" id="UP000076408">
    <property type="component" value="Unassembled WGS sequence"/>
</dbReference>